<protein>
    <submittedName>
        <fullName evidence="6">Armadillo repeat-containing protein 8</fullName>
    </submittedName>
</protein>
<organism evidence="6 7">
    <name type="scientific">Holothuria leucospilota</name>
    <name type="common">Black long sea cucumber</name>
    <name type="synonym">Mertensiothuria leucospilota</name>
    <dbReference type="NCBI Taxonomy" id="206669"/>
    <lineage>
        <taxon>Eukaryota</taxon>
        <taxon>Metazoa</taxon>
        <taxon>Echinodermata</taxon>
        <taxon>Eleutherozoa</taxon>
        <taxon>Echinozoa</taxon>
        <taxon>Holothuroidea</taxon>
        <taxon>Aspidochirotacea</taxon>
        <taxon>Aspidochirotida</taxon>
        <taxon>Holothuriidae</taxon>
        <taxon>Holothuria</taxon>
    </lineage>
</organism>
<reference evidence="6" key="1">
    <citation type="submission" date="2021-10" db="EMBL/GenBank/DDBJ databases">
        <title>Tropical sea cucumber genome reveals ecological adaptation and Cuvierian tubules defense mechanism.</title>
        <authorList>
            <person name="Chen T."/>
        </authorList>
    </citation>
    <scope>NUCLEOTIDE SEQUENCE</scope>
    <source>
        <strain evidence="6">Nanhai2018</strain>
        <tissue evidence="6">Muscle</tissue>
    </source>
</reference>
<dbReference type="Gene3D" id="1.25.10.10">
    <property type="entry name" value="Leucine-rich Repeat Variant"/>
    <property type="match status" value="1"/>
</dbReference>
<evidence type="ECO:0000256" key="4">
    <source>
        <dbReference type="ARBA" id="ARBA00022737"/>
    </source>
</evidence>
<dbReference type="AlphaFoldDB" id="A0A9Q0YDH6"/>
<dbReference type="OrthoDB" id="5559898at2759"/>
<dbReference type="PANTHER" id="PTHR15651:SF7">
    <property type="entry name" value="ARMADILLO REPEAT-CONTAINING PROTEIN 8"/>
    <property type="match status" value="1"/>
</dbReference>
<dbReference type="InterPro" id="IPR016024">
    <property type="entry name" value="ARM-type_fold"/>
</dbReference>
<keyword evidence="4" id="KW-0677">Repeat</keyword>
<dbReference type="Proteomes" id="UP001152320">
    <property type="component" value="Chromosome 23"/>
</dbReference>
<name>A0A9Q0YDH6_HOLLE</name>
<dbReference type="GO" id="GO:0005737">
    <property type="term" value="C:cytoplasm"/>
    <property type="evidence" value="ECO:0007669"/>
    <property type="project" value="UniProtKB-SubCell"/>
</dbReference>
<dbReference type="InterPro" id="IPR038739">
    <property type="entry name" value="ARMC8/Vid28"/>
</dbReference>
<comment type="subcellular location">
    <subcellularLocation>
        <location evidence="2">Cytoplasm</location>
    </subcellularLocation>
    <subcellularLocation>
        <location evidence="1">Nucleus</location>
    </subcellularLocation>
</comment>
<evidence type="ECO:0000256" key="1">
    <source>
        <dbReference type="ARBA" id="ARBA00004123"/>
    </source>
</evidence>
<sequence length="83" mass="9144">MFSRQVRNLVIGSNRNKTSMMACGIVQKLLQVLTSVDTPADILVECAVIMGSLAQGTDSNRTELMEEGVMAIMMQGRFCFLLE</sequence>
<dbReference type="GO" id="GO:0043161">
    <property type="term" value="P:proteasome-mediated ubiquitin-dependent protein catabolic process"/>
    <property type="evidence" value="ECO:0007669"/>
    <property type="project" value="TreeGrafter"/>
</dbReference>
<comment type="caution">
    <text evidence="6">The sequence shown here is derived from an EMBL/GenBank/DDBJ whole genome shotgun (WGS) entry which is preliminary data.</text>
</comment>
<dbReference type="GO" id="GO:0034657">
    <property type="term" value="C:GID complex"/>
    <property type="evidence" value="ECO:0007669"/>
    <property type="project" value="TreeGrafter"/>
</dbReference>
<evidence type="ECO:0000313" key="6">
    <source>
        <dbReference type="EMBL" id="KAJ8019689.1"/>
    </source>
</evidence>
<dbReference type="GO" id="GO:0005634">
    <property type="term" value="C:nucleus"/>
    <property type="evidence" value="ECO:0007669"/>
    <property type="project" value="UniProtKB-SubCell"/>
</dbReference>
<dbReference type="PANTHER" id="PTHR15651">
    <property type="entry name" value="ARMADILLO REPEAT-CONTAINING PROTEIN 8"/>
    <property type="match status" value="1"/>
</dbReference>
<dbReference type="InterPro" id="IPR011989">
    <property type="entry name" value="ARM-like"/>
</dbReference>
<keyword evidence="5" id="KW-0539">Nucleus</keyword>
<evidence type="ECO:0000256" key="3">
    <source>
        <dbReference type="ARBA" id="ARBA00022490"/>
    </source>
</evidence>
<evidence type="ECO:0000256" key="2">
    <source>
        <dbReference type="ARBA" id="ARBA00004496"/>
    </source>
</evidence>
<keyword evidence="3" id="KW-0963">Cytoplasm</keyword>
<dbReference type="SUPFAM" id="SSF48371">
    <property type="entry name" value="ARM repeat"/>
    <property type="match status" value="1"/>
</dbReference>
<evidence type="ECO:0000256" key="5">
    <source>
        <dbReference type="ARBA" id="ARBA00023242"/>
    </source>
</evidence>
<proteinExistence type="predicted"/>
<gene>
    <name evidence="6" type="ORF">HOLleu_41370</name>
</gene>
<dbReference type="EMBL" id="JAIZAY010000023">
    <property type="protein sequence ID" value="KAJ8019689.1"/>
    <property type="molecule type" value="Genomic_DNA"/>
</dbReference>
<evidence type="ECO:0000313" key="7">
    <source>
        <dbReference type="Proteomes" id="UP001152320"/>
    </source>
</evidence>
<accession>A0A9Q0YDH6</accession>
<keyword evidence="7" id="KW-1185">Reference proteome</keyword>